<keyword evidence="5" id="KW-0496">Mitochondrion</keyword>
<dbReference type="SUPFAM" id="SSF52080">
    <property type="entry name" value="Ribosomal proteins L15p and L18e"/>
    <property type="match status" value="1"/>
</dbReference>
<dbReference type="Pfam" id="PF00828">
    <property type="entry name" value="Ribosomal_L27A"/>
    <property type="match status" value="1"/>
</dbReference>
<proteinExistence type="inferred from homology"/>
<name>A0A8C5SUC4_LATLA</name>
<dbReference type="GeneTree" id="ENSGT00390000009040"/>
<evidence type="ECO:0000256" key="1">
    <source>
        <dbReference type="ARBA" id="ARBA00004173"/>
    </source>
</evidence>
<evidence type="ECO:0000259" key="10">
    <source>
        <dbReference type="Pfam" id="PF00828"/>
    </source>
</evidence>
<evidence type="ECO:0000256" key="9">
    <source>
        <dbReference type="SAM" id="MobiDB-lite"/>
    </source>
</evidence>
<dbReference type="InterPro" id="IPR021131">
    <property type="entry name" value="Ribosomal_uL15/eL18"/>
</dbReference>
<dbReference type="InterPro" id="IPR036227">
    <property type="entry name" value="Ribosomal_uL15/eL18_sf"/>
</dbReference>
<feature type="compositionally biased region" description="Basic and acidic residues" evidence="9">
    <location>
        <begin position="97"/>
        <end position="106"/>
    </location>
</feature>
<reference evidence="11" key="2">
    <citation type="submission" date="2025-09" db="UniProtKB">
        <authorList>
            <consortium name="Ensembl"/>
        </authorList>
    </citation>
    <scope>IDENTIFICATION</scope>
</reference>
<reference evidence="11" key="1">
    <citation type="submission" date="2025-08" db="UniProtKB">
        <authorList>
            <consortium name="Ensembl"/>
        </authorList>
    </citation>
    <scope>IDENTIFICATION</scope>
</reference>
<evidence type="ECO:0000256" key="7">
    <source>
        <dbReference type="ARBA" id="ARBA00035299"/>
    </source>
</evidence>
<dbReference type="GO" id="GO:1990830">
    <property type="term" value="P:cellular response to leukemia inhibitory factor"/>
    <property type="evidence" value="ECO:0007669"/>
    <property type="project" value="Ensembl"/>
</dbReference>
<dbReference type="HAMAP" id="MF_01341">
    <property type="entry name" value="Ribosomal_uL15"/>
    <property type="match status" value="1"/>
</dbReference>
<dbReference type="GO" id="GO:0006412">
    <property type="term" value="P:translation"/>
    <property type="evidence" value="ECO:0007669"/>
    <property type="project" value="InterPro"/>
</dbReference>
<dbReference type="AlphaFoldDB" id="A0A8C5SUC4"/>
<keyword evidence="12" id="KW-1185">Reference proteome</keyword>
<accession>A0A8C5SUC4</accession>
<keyword evidence="3" id="KW-0809">Transit peptide</keyword>
<keyword evidence="4" id="KW-0689">Ribosomal protein</keyword>
<evidence type="ECO:0000256" key="4">
    <source>
        <dbReference type="ARBA" id="ARBA00022980"/>
    </source>
</evidence>
<dbReference type="GO" id="GO:0005762">
    <property type="term" value="C:mitochondrial large ribosomal subunit"/>
    <property type="evidence" value="ECO:0007669"/>
    <property type="project" value="Ensembl"/>
</dbReference>
<dbReference type="PANTHER" id="PTHR12934:SF11">
    <property type="entry name" value="LARGE RIBOSOMAL SUBUNIT PROTEIN UL15M"/>
    <property type="match status" value="1"/>
</dbReference>
<feature type="region of interest" description="Disordered" evidence="9">
    <location>
        <begin position="89"/>
        <end position="130"/>
    </location>
</feature>
<dbReference type="InterPro" id="IPR005749">
    <property type="entry name" value="Ribosomal_uL15_bac-type"/>
</dbReference>
<evidence type="ECO:0000313" key="11">
    <source>
        <dbReference type="Ensembl" id="ENSLLTP00000023684.1"/>
    </source>
</evidence>
<dbReference type="Proteomes" id="UP000694406">
    <property type="component" value="Unplaced"/>
</dbReference>
<evidence type="ECO:0000256" key="5">
    <source>
        <dbReference type="ARBA" id="ARBA00023128"/>
    </source>
</evidence>
<protein>
    <recommendedName>
        <fullName evidence="7">Large ribosomal subunit protein uL15m</fullName>
    </recommendedName>
    <alternativeName>
        <fullName evidence="8">39S ribosomal protein L15, mitochondrial</fullName>
    </alternativeName>
</protein>
<evidence type="ECO:0000313" key="12">
    <source>
        <dbReference type="Proteomes" id="UP000694406"/>
    </source>
</evidence>
<gene>
    <name evidence="11" type="primary">MRPL15</name>
</gene>
<keyword evidence="6" id="KW-0687">Ribonucleoprotein</keyword>
<dbReference type="PANTHER" id="PTHR12934">
    <property type="entry name" value="50S RIBOSOMAL PROTEIN L15"/>
    <property type="match status" value="1"/>
</dbReference>
<comment type="similarity">
    <text evidence="2">Belongs to the universal ribosomal protein uL15 family.</text>
</comment>
<feature type="region of interest" description="Disordered" evidence="9">
    <location>
        <begin position="1"/>
        <end position="22"/>
    </location>
</feature>
<evidence type="ECO:0000256" key="6">
    <source>
        <dbReference type="ARBA" id="ARBA00023274"/>
    </source>
</evidence>
<evidence type="ECO:0000256" key="3">
    <source>
        <dbReference type="ARBA" id="ARBA00022946"/>
    </source>
</evidence>
<comment type="subcellular location">
    <subcellularLocation>
        <location evidence="1">Mitochondrion</location>
    </subcellularLocation>
</comment>
<dbReference type="InterPro" id="IPR030878">
    <property type="entry name" value="Ribosomal_uL15"/>
</dbReference>
<dbReference type="FunFam" id="3.100.10.10:FF:000006">
    <property type="entry name" value="39S ribosomal protein L15, mitochondrial"/>
    <property type="match status" value="1"/>
</dbReference>
<dbReference type="Gene3D" id="3.100.10.10">
    <property type="match status" value="1"/>
</dbReference>
<organism evidence="11 12">
    <name type="scientific">Laticauda laticaudata</name>
    <name type="common">Blue-ringed sea krait</name>
    <name type="synonym">Blue-lipped sea krait</name>
    <dbReference type="NCBI Taxonomy" id="8630"/>
    <lineage>
        <taxon>Eukaryota</taxon>
        <taxon>Metazoa</taxon>
        <taxon>Chordata</taxon>
        <taxon>Craniata</taxon>
        <taxon>Vertebrata</taxon>
        <taxon>Euteleostomi</taxon>
        <taxon>Lepidosauria</taxon>
        <taxon>Squamata</taxon>
        <taxon>Bifurcata</taxon>
        <taxon>Unidentata</taxon>
        <taxon>Episquamata</taxon>
        <taxon>Toxicofera</taxon>
        <taxon>Serpentes</taxon>
        <taxon>Colubroidea</taxon>
        <taxon>Elapidae</taxon>
        <taxon>Laticaudinae</taxon>
        <taxon>Laticauda</taxon>
    </lineage>
</organism>
<feature type="domain" description="Large ribosomal subunit protein uL15/eL18" evidence="10">
    <location>
        <begin position="159"/>
        <end position="239"/>
    </location>
</feature>
<evidence type="ECO:0000256" key="2">
    <source>
        <dbReference type="ARBA" id="ARBA00007320"/>
    </source>
</evidence>
<dbReference type="Ensembl" id="ENSLLTT00000024545.1">
    <property type="protein sequence ID" value="ENSLLTP00000023684.1"/>
    <property type="gene ID" value="ENSLLTG00000017466.1"/>
</dbReference>
<sequence>MDFGNIRNRGDKQTLKPTGRRTPSFSFLSVSLRLRKRPRASLPLSCRSAVLLAAELEINCAKAMAASRAPGGGNRTKALELLRSLPRVSLGNLRPNPEARRKEQKQGRGRYNPPKRTGGQAKSGSLPRLGFEGGQTPFYLVIPKYGYNEGHHLRRQYPPISLRKLQYLIDLGRIDPMQPIDLTQLTNARGVTLQPFKRHYGIHLVEEGADTFTAKINIEVQWISELAIAAVEKNGGVITTAFYDPRSLEILCKPVPFFQRGQPIPKRMLPPEDLVRYYTDPANRGYLADPSKVAEARMELSKKYGYVLPDITKDELFQMLSTQKDPRQIFFGLAPGWIVNMSEKKILKPTDERLLKYYSS</sequence>
<evidence type="ECO:0000256" key="8">
    <source>
        <dbReference type="ARBA" id="ARBA00035423"/>
    </source>
</evidence>
<dbReference type="GO" id="GO:0003735">
    <property type="term" value="F:structural constituent of ribosome"/>
    <property type="evidence" value="ECO:0007669"/>
    <property type="project" value="InterPro"/>
</dbReference>